<dbReference type="InterPro" id="IPR001930">
    <property type="entry name" value="Peptidase_M1"/>
</dbReference>
<dbReference type="Pfam" id="PF17432">
    <property type="entry name" value="DUF3458_C"/>
    <property type="match status" value="1"/>
</dbReference>
<feature type="domain" description="Peptidase M1 alanyl aminopeptidase C-terminal" evidence="14">
    <location>
        <begin position="559"/>
        <end position="882"/>
    </location>
</feature>
<dbReference type="Pfam" id="PF01433">
    <property type="entry name" value="Peptidase_M1"/>
    <property type="match status" value="1"/>
</dbReference>
<dbReference type="CDD" id="cd09600">
    <property type="entry name" value="M1_APN"/>
    <property type="match status" value="1"/>
</dbReference>
<dbReference type="Pfam" id="PF17900">
    <property type="entry name" value="Peptidase_M1_N"/>
    <property type="match status" value="1"/>
</dbReference>
<keyword evidence="6 16" id="KW-0031">Aminopeptidase</keyword>
<dbReference type="Proteomes" id="UP000830055">
    <property type="component" value="Chromosome"/>
</dbReference>
<dbReference type="InterPro" id="IPR045357">
    <property type="entry name" value="Aminopeptidase_N-like_N"/>
</dbReference>
<name>A0ABN6M2V6_9BACT</name>
<dbReference type="InterPro" id="IPR014782">
    <property type="entry name" value="Peptidase_M1_dom"/>
</dbReference>
<evidence type="ECO:0000259" key="12">
    <source>
        <dbReference type="Pfam" id="PF01433"/>
    </source>
</evidence>
<dbReference type="EC" id="3.4.11.2" evidence="4"/>
<evidence type="ECO:0000256" key="9">
    <source>
        <dbReference type="ARBA" id="ARBA00022801"/>
    </source>
</evidence>
<dbReference type="PANTHER" id="PTHR46322:SF1">
    <property type="entry name" value="PUROMYCIN-SENSITIVE AMINOPEPTIDASE"/>
    <property type="match status" value="1"/>
</dbReference>
<dbReference type="NCBIfam" id="TIGR02414">
    <property type="entry name" value="pepN_proteo"/>
    <property type="match status" value="1"/>
</dbReference>
<comment type="cofactor">
    <cofactor evidence="2">
        <name>Zn(2+)</name>
        <dbReference type="ChEBI" id="CHEBI:29105"/>
    </cofactor>
</comment>
<evidence type="ECO:0000256" key="4">
    <source>
        <dbReference type="ARBA" id="ARBA00012564"/>
    </source>
</evidence>
<dbReference type="GO" id="GO:0004177">
    <property type="term" value="F:aminopeptidase activity"/>
    <property type="evidence" value="ECO:0007669"/>
    <property type="project" value="UniProtKB-KW"/>
</dbReference>
<evidence type="ECO:0000259" key="13">
    <source>
        <dbReference type="Pfam" id="PF11940"/>
    </source>
</evidence>
<comment type="catalytic activity">
    <reaction evidence="1">
        <text>Release of an N-terminal amino acid, Xaa-|-Yaa- from a peptide, amide or arylamide. Xaa is preferably Ala, but may be most amino acids including Pro (slow action). When a terminal hydrophobic residue is followed by a prolyl residue, the two may be released as an intact Xaa-Pro dipeptide.</text>
        <dbReference type="EC" id="3.4.11.2"/>
    </reaction>
</comment>
<dbReference type="Gene3D" id="2.60.40.1730">
    <property type="entry name" value="tricorn interacting facor f3 domain"/>
    <property type="match status" value="1"/>
</dbReference>
<dbReference type="Gene3D" id="1.25.50.10">
    <property type="entry name" value="Peptidase M1, alanyl aminopeptidase, C-terminal domain"/>
    <property type="match status" value="1"/>
</dbReference>
<evidence type="ECO:0000259" key="14">
    <source>
        <dbReference type="Pfam" id="PF17432"/>
    </source>
</evidence>
<protein>
    <recommendedName>
        <fullName evidence="5">Aminopeptidase N</fullName>
        <ecNumber evidence="4">3.4.11.2</ecNumber>
    </recommendedName>
</protein>
<evidence type="ECO:0000256" key="5">
    <source>
        <dbReference type="ARBA" id="ARBA00015611"/>
    </source>
</evidence>
<dbReference type="Gene3D" id="2.60.40.1840">
    <property type="match status" value="1"/>
</dbReference>
<dbReference type="Gene3D" id="3.30.2010.30">
    <property type="match status" value="1"/>
</dbReference>
<gene>
    <name evidence="16" type="primary">pepN</name>
    <name evidence="16" type="ORF">DPPLL_15610</name>
</gene>
<dbReference type="PRINTS" id="PR00756">
    <property type="entry name" value="ALADIPTASE"/>
</dbReference>
<reference evidence="16 17" key="1">
    <citation type="submission" date="2022-01" db="EMBL/GenBank/DDBJ databases">
        <title>Desulfofustis limnae sp. nov., a novel mesophilic sulfate-reducing bacterium isolated from marsh soil.</title>
        <authorList>
            <person name="Watanabe M."/>
            <person name="Takahashi A."/>
            <person name="Kojima H."/>
            <person name="Fukui M."/>
        </authorList>
    </citation>
    <scope>NUCLEOTIDE SEQUENCE [LARGE SCALE GENOMIC DNA]</scope>
    <source>
        <strain evidence="16 17">PPLL</strain>
    </source>
</reference>
<feature type="domain" description="Peptidase M1 alanyl aminopeptidase Ig-like fold" evidence="13">
    <location>
        <begin position="450"/>
        <end position="553"/>
    </location>
</feature>
<keyword evidence="11" id="KW-0482">Metalloprotease</keyword>
<feature type="domain" description="Peptidase M1 membrane alanine aminopeptidase" evidence="12">
    <location>
        <begin position="232"/>
        <end position="445"/>
    </location>
</feature>
<feature type="domain" description="Aminopeptidase N-like N-terminal" evidence="15">
    <location>
        <begin position="91"/>
        <end position="192"/>
    </location>
</feature>
<dbReference type="SUPFAM" id="SSF55486">
    <property type="entry name" value="Metalloproteases ('zincins'), catalytic domain"/>
    <property type="match status" value="1"/>
</dbReference>
<comment type="similarity">
    <text evidence="3">Belongs to the peptidase M1 family.</text>
</comment>
<evidence type="ECO:0000256" key="6">
    <source>
        <dbReference type="ARBA" id="ARBA00022438"/>
    </source>
</evidence>
<dbReference type="RefSeq" id="WP_284154231.1">
    <property type="nucleotide sequence ID" value="NZ_AP025516.1"/>
</dbReference>
<evidence type="ECO:0000256" key="8">
    <source>
        <dbReference type="ARBA" id="ARBA00022723"/>
    </source>
</evidence>
<dbReference type="PANTHER" id="PTHR46322">
    <property type="entry name" value="PUROMYCIN-SENSITIVE AMINOPEPTIDASE"/>
    <property type="match status" value="1"/>
</dbReference>
<keyword evidence="10" id="KW-0862">Zinc</keyword>
<dbReference type="InterPro" id="IPR027268">
    <property type="entry name" value="Peptidase_M4/M1_CTD_sf"/>
</dbReference>
<evidence type="ECO:0000256" key="2">
    <source>
        <dbReference type="ARBA" id="ARBA00001947"/>
    </source>
</evidence>
<dbReference type="InterPro" id="IPR024601">
    <property type="entry name" value="Peptidase_M1_pepN_C"/>
</dbReference>
<keyword evidence="17" id="KW-1185">Reference proteome</keyword>
<dbReference type="InterPro" id="IPR037144">
    <property type="entry name" value="Peptidase_M1_pepN_C_sf"/>
</dbReference>
<dbReference type="EMBL" id="AP025516">
    <property type="protein sequence ID" value="BDD87196.1"/>
    <property type="molecule type" value="Genomic_DNA"/>
</dbReference>
<dbReference type="InterPro" id="IPR038438">
    <property type="entry name" value="PepN_Ig-like_sf"/>
</dbReference>
<organism evidence="16 17">
    <name type="scientific">Desulfofustis limnaeus</name>
    <dbReference type="NCBI Taxonomy" id="2740163"/>
    <lineage>
        <taxon>Bacteria</taxon>
        <taxon>Pseudomonadati</taxon>
        <taxon>Thermodesulfobacteriota</taxon>
        <taxon>Desulfobulbia</taxon>
        <taxon>Desulfobulbales</taxon>
        <taxon>Desulfocapsaceae</taxon>
        <taxon>Desulfofustis</taxon>
    </lineage>
</organism>
<evidence type="ECO:0000256" key="11">
    <source>
        <dbReference type="ARBA" id="ARBA00023049"/>
    </source>
</evidence>
<evidence type="ECO:0000256" key="1">
    <source>
        <dbReference type="ARBA" id="ARBA00000098"/>
    </source>
</evidence>
<keyword evidence="7" id="KW-0645">Protease</keyword>
<dbReference type="InterPro" id="IPR042097">
    <property type="entry name" value="Aminopeptidase_N-like_N_sf"/>
</dbReference>
<dbReference type="SUPFAM" id="SSF63737">
    <property type="entry name" value="Leukotriene A4 hydrolase N-terminal domain"/>
    <property type="match status" value="1"/>
</dbReference>
<evidence type="ECO:0000256" key="7">
    <source>
        <dbReference type="ARBA" id="ARBA00022670"/>
    </source>
</evidence>
<evidence type="ECO:0000259" key="15">
    <source>
        <dbReference type="Pfam" id="PF17900"/>
    </source>
</evidence>
<keyword evidence="9" id="KW-0378">Hydrolase</keyword>
<evidence type="ECO:0000313" key="16">
    <source>
        <dbReference type="EMBL" id="BDD87196.1"/>
    </source>
</evidence>
<keyword evidence="8" id="KW-0479">Metal-binding</keyword>
<dbReference type="Gene3D" id="1.10.390.10">
    <property type="entry name" value="Neutral Protease Domain 2"/>
    <property type="match status" value="1"/>
</dbReference>
<proteinExistence type="inferred from homology"/>
<accession>A0ABN6M2V6</accession>
<evidence type="ECO:0000313" key="17">
    <source>
        <dbReference type="Proteomes" id="UP000830055"/>
    </source>
</evidence>
<dbReference type="InterPro" id="IPR035414">
    <property type="entry name" value="Peptidase_M1_pepN_Ig-like"/>
</dbReference>
<sequence>MDQQPFQPIRLVDYQPPEFLVERLSLCISLAADHTLVRATSVLHRNRDAAKKSGPLLLSGEHLELLEVRLNGEKVAPDAYRTTPESLEIDTVPDDFQLEVVTRLYPDRNTALSGLYRSSGMYCTQCEAQGFRRITYYLDRPDVLTRFFTRIEAEAESFPVLLANGNLVAAGRLPQGRHFVEWDDPFPKPSYLFALVAGNLSQIEDSFVTRSGRRIVLQIYVEEHNRHKCDHAMASLKKAMKWDEEVYGLEYDLDQYMIVAVDHFNMGAMENKGLNIFNAKYVLASPETATDQDYLGIQAVIAHEYFHNWTGNRVTCRDWFQLSLKEGLTVFRDQQFSADMDSAAVQRINEVRTLRQVQFREDSSPLAHPVRPEEYVEINNFYTVTVYNKGAELIRMLYTLLGEAAYYRGFALYIQRHDGQAVTCEDFVQAMADASGRDLSPFMRWYTQAGTPQLTIQESWQQEQGLYGLTVSQQTPPTPGQPRKVPVPIPLLIGLLDDQGNDLTATLSGDHERRGDDVLLEVTEAEQQFRFTGLTSRPHLSVLRSFSAPVKLHSFRTRDELAFLSVHDHDLFNRWDAAFSLSELVLLDLVTEDSADRDERGISDSYLQAMQSLVRSSITDLSLLAEALRLPTENYVLQKLEQIDPDRLYQAYHRGKQELAAFLETDLLDLYRKYRSTGAYRFSREDVGQRSLCGVCLDYLASLAAHRTDLTELCRSHYQEAGNMTDRMIALTAAVQLEGDLREALLADFEQAWHREPLVMDKWFAVQASSSAADTVGRVEKLLHHPDFSLNNPNRVRALIGTFGQNHFHFHHHSGSGYRLVTRVILELDALNPQVAARMAGPFVSWRRYDGQRQQQLRASLRSMVEKPGVSRDLYEVANKSLGDQGEGAG</sequence>
<dbReference type="InterPro" id="IPR012779">
    <property type="entry name" value="Peptidase_M1_pepN"/>
</dbReference>
<dbReference type="Pfam" id="PF11940">
    <property type="entry name" value="DUF3458"/>
    <property type="match status" value="1"/>
</dbReference>
<evidence type="ECO:0000256" key="3">
    <source>
        <dbReference type="ARBA" id="ARBA00010136"/>
    </source>
</evidence>
<evidence type="ECO:0000256" key="10">
    <source>
        <dbReference type="ARBA" id="ARBA00022833"/>
    </source>
</evidence>